<evidence type="ECO:0000256" key="7">
    <source>
        <dbReference type="ARBA" id="ARBA00022927"/>
    </source>
</evidence>
<keyword evidence="7" id="KW-0653">Protein transport</keyword>
<keyword evidence="9 11" id="KW-0472">Membrane</keyword>
<reference evidence="12" key="1">
    <citation type="journal article" date="2020" name="Fungal Divers.">
        <title>Resolving the Mortierellaceae phylogeny through synthesis of multi-gene phylogenetics and phylogenomics.</title>
        <authorList>
            <person name="Vandepol N."/>
            <person name="Liber J."/>
            <person name="Desiro A."/>
            <person name="Na H."/>
            <person name="Kennedy M."/>
            <person name="Barry K."/>
            <person name="Grigoriev I.V."/>
            <person name="Miller A.N."/>
            <person name="O'Donnell K."/>
            <person name="Stajich J.E."/>
            <person name="Bonito G."/>
        </authorList>
    </citation>
    <scope>NUCLEOTIDE SEQUENCE</scope>
    <source>
        <strain evidence="12">NRRL 2769</strain>
    </source>
</reference>
<feature type="region of interest" description="Disordered" evidence="10">
    <location>
        <begin position="172"/>
        <end position="192"/>
    </location>
</feature>
<comment type="similarity">
    <text evidence="2">Belongs to the USE1 family.</text>
</comment>
<dbReference type="PANTHER" id="PTHR13050:SF7">
    <property type="entry name" value="VESICLE TRANSPORT PROTEIN USE1"/>
    <property type="match status" value="1"/>
</dbReference>
<evidence type="ECO:0000256" key="9">
    <source>
        <dbReference type="ARBA" id="ARBA00023136"/>
    </source>
</evidence>
<dbReference type="PANTHER" id="PTHR13050">
    <property type="entry name" value="USE1-LIKE PROTEIN"/>
    <property type="match status" value="1"/>
</dbReference>
<evidence type="ECO:0000256" key="6">
    <source>
        <dbReference type="ARBA" id="ARBA00022892"/>
    </source>
</evidence>
<keyword evidence="6" id="KW-0931">ER-Golgi transport</keyword>
<name>A0A9P6SW89_9FUNG</name>
<dbReference type="AlphaFoldDB" id="A0A9P6SW89"/>
<keyword evidence="3" id="KW-0813">Transport</keyword>
<organism evidence="12 13">
    <name type="scientific">Entomortierella chlamydospora</name>
    <dbReference type="NCBI Taxonomy" id="101097"/>
    <lineage>
        <taxon>Eukaryota</taxon>
        <taxon>Fungi</taxon>
        <taxon>Fungi incertae sedis</taxon>
        <taxon>Mucoromycota</taxon>
        <taxon>Mortierellomycotina</taxon>
        <taxon>Mortierellomycetes</taxon>
        <taxon>Mortierellales</taxon>
        <taxon>Mortierellaceae</taxon>
        <taxon>Entomortierella</taxon>
    </lineage>
</organism>
<accession>A0A9P6SW89</accession>
<evidence type="ECO:0000256" key="4">
    <source>
        <dbReference type="ARBA" id="ARBA00022692"/>
    </source>
</evidence>
<feature type="transmembrane region" description="Helical" evidence="11">
    <location>
        <begin position="278"/>
        <end position="298"/>
    </location>
</feature>
<dbReference type="GO" id="GO:0006890">
    <property type="term" value="P:retrograde vesicle-mediated transport, Golgi to endoplasmic reticulum"/>
    <property type="evidence" value="ECO:0007669"/>
    <property type="project" value="TreeGrafter"/>
</dbReference>
<dbReference type="Proteomes" id="UP000703661">
    <property type="component" value="Unassembled WGS sequence"/>
</dbReference>
<evidence type="ECO:0000313" key="12">
    <source>
        <dbReference type="EMBL" id="KAG0007858.1"/>
    </source>
</evidence>
<evidence type="ECO:0000256" key="10">
    <source>
        <dbReference type="SAM" id="MobiDB-lite"/>
    </source>
</evidence>
<gene>
    <name evidence="12" type="ORF">BGZ80_004149</name>
</gene>
<sequence>MPAANIPPMVSPAAPSPLEINLRRLMAKCDAKVRSSDKILQGSELTKYMTNIKMLRELLADLEDELNLSAKGDNAVLKEYVQKIDSLEAALDGTAPVQPNSRNLLQTRMIAHVPHSVSATISSFGSEMERGLRPKPQLDQGVQQVAIENQYSQPLSRPDELLGLRDRRRGASSVNIEGSHRHNGLEVSSSRDALREQGQVEAALQNDRAQKEEMEAGLSILMQQLRHNAMAIQQTLADEQKSGLLDDADQALDNNISRLGKERARLELYSKQSRKTKWLIWGIVLGVSLVFVFMFFIIRIF</sequence>
<keyword evidence="4 11" id="KW-0812">Transmembrane</keyword>
<evidence type="ECO:0008006" key="14">
    <source>
        <dbReference type="Google" id="ProtNLM"/>
    </source>
</evidence>
<dbReference type="Pfam" id="PF09753">
    <property type="entry name" value="Use1"/>
    <property type="match status" value="1"/>
</dbReference>
<comment type="caution">
    <text evidence="12">The sequence shown here is derived from an EMBL/GenBank/DDBJ whole genome shotgun (WGS) entry which is preliminary data.</text>
</comment>
<evidence type="ECO:0000256" key="11">
    <source>
        <dbReference type="SAM" id="Phobius"/>
    </source>
</evidence>
<protein>
    <recommendedName>
        <fullName evidence="14">t-SNARE coiled-coil homology domain-containing protein</fullName>
    </recommendedName>
</protein>
<keyword evidence="5" id="KW-0256">Endoplasmic reticulum</keyword>
<dbReference type="OrthoDB" id="4506189at2759"/>
<evidence type="ECO:0000256" key="3">
    <source>
        <dbReference type="ARBA" id="ARBA00022448"/>
    </source>
</evidence>
<proteinExistence type="inferred from homology"/>
<keyword evidence="13" id="KW-1185">Reference proteome</keyword>
<evidence type="ECO:0000256" key="8">
    <source>
        <dbReference type="ARBA" id="ARBA00022989"/>
    </source>
</evidence>
<evidence type="ECO:0000256" key="5">
    <source>
        <dbReference type="ARBA" id="ARBA00022824"/>
    </source>
</evidence>
<dbReference type="GO" id="GO:0005484">
    <property type="term" value="F:SNAP receptor activity"/>
    <property type="evidence" value="ECO:0007669"/>
    <property type="project" value="TreeGrafter"/>
</dbReference>
<evidence type="ECO:0000256" key="1">
    <source>
        <dbReference type="ARBA" id="ARBA00004163"/>
    </source>
</evidence>
<dbReference type="GO" id="GO:0031201">
    <property type="term" value="C:SNARE complex"/>
    <property type="evidence" value="ECO:0007669"/>
    <property type="project" value="TreeGrafter"/>
</dbReference>
<dbReference type="GO" id="GO:0015031">
    <property type="term" value="P:protein transport"/>
    <property type="evidence" value="ECO:0007669"/>
    <property type="project" value="UniProtKB-KW"/>
</dbReference>
<comment type="subcellular location">
    <subcellularLocation>
        <location evidence="1">Endoplasmic reticulum membrane</location>
        <topology evidence="1">Single-pass type IV membrane protein</topology>
    </subcellularLocation>
</comment>
<evidence type="ECO:0000313" key="13">
    <source>
        <dbReference type="Proteomes" id="UP000703661"/>
    </source>
</evidence>
<keyword evidence="8 11" id="KW-1133">Transmembrane helix</keyword>
<dbReference type="GO" id="GO:0005789">
    <property type="term" value="C:endoplasmic reticulum membrane"/>
    <property type="evidence" value="ECO:0007669"/>
    <property type="project" value="UniProtKB-SubCell"/>
</dbReference>
<evidence type="ECO:0000256" key="2">
    <source>
        <dbReference type="ARBA" id="ARBA00007891"/>
    </source>
</evidence>
<dbReference type="InterPro" id="IPR019150">
    <property type="entry name" value="Vesicle_transport_protein_Use1"/>
</dbReference>
<dbReference type="EMBL" id="JAAAID010002146">
    <property type="protein sequence ID" value="KAG0007858.1"/>
    <property type="molecule type" value="Genomic_DNA"/>
</dbReference>